<keyword evidence="2 7" id="KW-0645">Protease</keyword>
<dbReference type="Proteomes" id="UP001223079">
    <property type="component" value="Unassembled WGS sequence"/>
</dbReference>
<evidence type="ECO:0000256" key="2">
    <source>
        <dbReference type="ARBA" id="ARBA00022670"/>
    </source>
</evidence>
<feature type="chain" id="PRO_5046706392" evidence="5">
    <location>
        <begin position="29"/>
        <end position="337"/>
    </location>
</feature>
<evidence type="ECO:0000256" key="1">
    <source>
        <dbReference type="ARBA" id="ARBA00008683"/>
    </source>
</evidence>
<sequence length="337" mass="36653">MDKKKGIVIGLAAVVLLTSLFSSSPKKAEVDETTSTTSLNKLFGLSNSLTEEVLEEGDALNRILVIPINGSIGTEDGQYFHDHILSSIDNIKEDSSIKAVLLTIDSPGGGVYATREVYDRMKEVQSEVDIPIYASMGSTAASGGYYLAMLGEKVFASSETLTGSIGVIMSSYNTEGLLEKLGVKPQVIKSADMKDIMSSSREMTEEERQVLQSYVDESFQRFVDVVEEGRGMSEDEVRKLADGRIYSGSQAQAVGLIDAIGYQKDALQALRDDFDLADAQVFTYTTPDLGFGSLFPSFLGQLGLNSEETPASQLNQVIEKIESLDDMTLEYRMQGGF</sequence>
<dbReference type="NCBIfam" id="TIGR00706">
    <property type="entry name" value="SppA_dom"/>
    <property type="match status" value="1"/>
</dbReference>
<gene>
    <name evidence="7" type="ORF">J2S23_001287</name>
</gene>
<evidence type="ECO:0000256" key="5">
    <source>
        <dbReference type="SAM" id="SignalP"/>
    </source>
</evidence>
<name>A0ABT9YRV3_9STRE</name>
<accession>A0ABT9YRV3</accession>
<evidence type="ECO:0000259" key="6">
    <source>
        <dbReference type="Pfam" id="PF01343"/>
    </source>
</evidence>
<evidence type="ECO:0000313" key="8">
    <source>
        <dbReference type="Proteomes" id="UP001223079"/>
    </source>
</evidence>
<dbReference type="PANTHER" id="PTHR42987:SF7">
    <property type="entry name" value="SIGNAL PEPTIDE PEPTIDASE SPPA-RELATED"/>
    <property type="match status" value="1"/>
</dbReference>
<comment type="similarity">
    <text evidence="1">Belongs to the peptidase S49 family.</text>
</comment>
<dbReference type="InterPro" id="IPR004635">
    <property type="entry name" value="Pept_S49_SppA"/>
</dbReference>
<evidence type="ECO:0000256" key="3">
    <source>
        <dbReference type="ARBA" id="ARBA00022801"/>
    </source>
</evidence>
<dbReference type="PANTHER" id="PTHR42987">
    <property type="entry name" value="PEPTIDASE S49"/>
    <property type="match status" value="1"/>
</dbReference>
<feature type="domain" description="Peptidase S49" evidence="6">
    <location>
        <begin position="129"/>
        <end position="274"/>
    </location>
</feature>
<protein>
    <submittedName>
        <fullName evidence="7">Protease-4</fullName>
        <ecNumber evidence="7">3.4.21.-</ecNumber>
    </submittedName>
</protein>
<dbReference type="CDD" id="cd07023">
    <property type="entry name" value="S49_Sppa_N_C"/>
    <property type="match status" value="1"/>
</dbReference>
<keyword evidence="8" id="KW-1185">Reference proteome</keyword>
<dbReference type="Gene3D" id="3.90.226.10">
    <property type="entry name" value="2-enoyl-CoA Hydratase, Chain A, domain 1"/>
    <property type="match status" value="2"/>
</dbReference>
<keyword evidence="5" id="KW-0732">Signal</keyword>
<dbReference type="GO" id="GO:0008233">
    <property type="term" value="F:peptidase activity"/>
    <property type="evidence" value="ECO:0007669"/>
    <property type="project" value="UniProtKB-KW"/>
</dbReference>
<dbReference type="GO" id="GO:0006508">
    <property type="term" value="P:proteolysis"/>
    <property type="evidence" value="ECO:0007669"/>
    <property type="project" value="UniProtKB-KW"/>
</dbReference>
<dbReference type="InterPro" id="IPR029045">
    <property type="entry name" value="ClpP/crotonase-like_dom_sf"/>
</dbReference>
<dbReference type="SUPFAM" id="SSF52096">
    <property type="entry name" value="ClpP/crotonase"/>
    <property type="match status" value="1"/>
</dbReference>
<dbReference type="RefSeq" id="WP_307121918.1">
    <property type="nucleotide sequence ID" value="NZ_JAUSTM010000011.1"/>
</dbReference>
<feature type="signal peptide" evidence="5">
    <location>
        <begin position="1"/>
        <end position="28"/>
    </location>
</feature>
<dbReference type="EC" id="3.4.21.-" evidence="7"/>
<dbReference type="Pfam" id="PF01343">
    <property type="entry name" value="Peptidase_S49"/>
    <property type="match status" value="1"/>
</dbReference>
<dbReference type="EMBL" id="JAUSTM010000011">
    <property type="protein sequence ID" value="MDQ0222729.1"/>
    <property type="molecule type" value="Genomic_DNA"/>
</dbReference>
<evidence type="ECO:0000256" key="4">
    <source>
        <dbReference type="ARBA" id="ARBA00022825"/>
    </source>
</evidence>
<keyword evidence="3 7" id="KW-0378">Hydrolase</keyword>
<dbReference type="InterPro" id="IPR047272">
    <property type="entry name" value="S49_SppA_C"/>
</dbReference>
<comment type="caution">
    <text evidence="7">The sequence shown here is derived from an EMBL/GenBank/DDBJ whole genome shotgun (WGS) entry which is preliminary data.</text>
</comment>
<dbReference type="InterPro" id="IPR002142">
    <property type="entry name" value="Peptidase_S49"/>
</dbReference>
<keyword evidence="4" id="KW-0720">Serine protease</keyword>
<proteinExistence type="inferred from homology"/>
<reference evidence="7 8" key="1">
    <citation type="submission" date="2023-07" db="EMBL/GenBank/DDBJ databases">
        <title>Genomic Encyclopedia of Type Strains, Phase IV (KMG-IV): sequencing the most valuable type-strain genomes for metagenomic binning, comparative biology and taxonomic classification.</title>
        <authorList>
            <person name="Goeker M."/>
        </authorList>
    </citation>
    <scope>NUCLEOTIDE SEQUENCE [LARGE SCALE GENOMIC DNA]</scope>
    <source>
        <strain evidence="7 8">DSM 105143</strain>
    </source>
</reference>
<organism evidence="7 8">
    <name type="scientific">Streptococcus moroccensis</name>
    <dbReference type="NCBI Taxonomy" id="1451356"/>
    <lineage>
        <taxon>Bacteria</taxon>
        <taxon>Bacillati</taxon>
        <taxon>Bacillota</taxon>
        <taxon>Bacilli</taxon>
        <taxon>Lactobacillales</taxon>
        <taxon>Streptococcaceae</taxon>
        <taxon>Streptococcus</taxon>
    </lineage>
</organism>
<evidence type="ECO:0000313" key="7">
    <source>
        <dbReference type="EMBL" id="MDQ0222729.1"/>
    </source>
</evidence>